<proteinExistence type="predicted"/>
<evidence type="ECO:0000256" key="1">
    <source>
        <dbReference type="ARBA" id="ARBA00023015"/>
    </source>
</evidence>
<dbReference type="InterPro" id="IPR000524">
    <property type="entry name" value="Tscrpt_reg_HTH_GntR"/>
</dbReference>
<dbReference type="SMART" id="SM00345">
    <property type="entry name" value="HTH_GNTR"/>
    <property type="match status" value="1"/>
</dbReference>
<dbReference type="InterPro" id="IPR011711">
    <property type="entry name" value="GntR_C"/>
</dbReference>
<dbReference type="EMBL" id="JACHDO010000001">
    <property type="protein sequence ID" value="MBB5495180.1"/>
    <property type="molecule type" value="Genomic_DNA"/>
</dbReference>
<dbReference type="SUPFAM" id="SSF46785">
    <property type="entry name" value="Winged helix' DNA-binding domain"/>
    <property type="match status" value="1"/>
</dbReference>
<evidence type="ECO:0000313" key="6">
    <source>
        <dbReference type="Proteomes" id="UP000579647"/>
    </source>
</evidence>
<sequence length="237" mass="26199">MAPESSPAPTAPSLTERAYGQLKSRIMDLELPPGHRITERDAAAELGVSRVPLREALRLLEAEGLIVLVPRQGAMVASWSREDVVRLFEVREELETLAARLAATRRTDADLRLMRALLDDAARALAAGDDAATAAANAGFHRAVLAACGNPLLQQMMAPLNSRVQWLFHLTKHRDTREQREEHVQLYQLLQARDSEGAAELYRAHIAAGLEPTLAIAEAWECFDPVDVTRTRSRGRK</sequence>
<accession>A0A840WDV4</accession>
<evidence type="ECO:0000256" key="3">
    <source>
        <dbReference type="ARBA" id="ARBA00023163"/>
    </source>
</evidence>
<dbReference type="RefSeq" id="WP_184369650.1">
    <property type="nucleotide sequence ID" value="NZ_BAAAKM010000040.1"/>
</dbReference>
<dbReference type="Pfam" id="PF00392">
    <property type="entry name" value="GntR"/>
    <property type="match status" value="1"/>
</dbReference>
<name>A0A840WDV4_9ACTN</name>
<dbReference type="Gene3D" id="1.10.10.10">
    <property type="entry name" value="Winged helix-like DNA-binding domain superfamily/Winged helix DNA-binding domain"/>
    <property type="match status" value="1"/>
</dbReference>
<reference evidence="5 6" key="1">
    <citation type="submission" date="2020-08" db="EMBL/GenBank/DDBJ databases">
        <title>Sequencing the genomes of 1000 actinobacteria strains.</title>
        <authorList>
            <person name="Klenk H.-P."/>
        </authorList>
    </citation>
    <scope>NUCLEOTIDE SEQUENCE [LARGE SCALE GENOMIC DNA]</scope>
    <source>
        <strain evidence="5 6">DSM 44598</strain>
    </source>
</reference>
<gene>
    <name evidence="5" type="ORF">HNR07_006317</name>
</gene>
<protein>
    <submittedName>
        <fullName evidence="5">DNA-binding GntR family transcriptional regulator</fullName>
    </submittedName>
</protein>
<dbReference type="SMART" id="SM00895">
    <property type="entry name" value="FCD"/>
    <property type="match status" value="1"/>
</dbReference>
<evidence type="ECO:0000313" key="5">
    <source>
        <dbReference type="EMBL" id="MBB5495180.1"/>
    </source>
</evidence>
<dbReference type="Proteomes" id="UP000579647">
    <property type="component" value="Unassembled WGS sequence"/>
</dbReference>
<dbReference type="CDD" id="cd07377">
    <property type="entry name" value="WHTH_GntR"/>
    <property type="match status" value="1"/>
</dbReference>
<keyword evidence="6" id="KW-1185">Reference proteome</keyword>
<evidence type="ECO:0000256" key="2">
    <source>
        <dbReference type="ARBA" id="ARBA00023125"/>
    </source>
</evidence>
<dbReference type="InterPro" id="IPR008920">
    <property type="entry name" value="TF_FadR/GntR_C"/>
</dbReference>
<dbReference type="InterPro" id="IPR036388">
    <property type="entry name" value="WH-like_DNA-bd_sf"/>
</dbReference>
<dbReference type="PANTHER" id="PTHR43537">
    <property type="entry name" value="TRANSCRIPTIONAL REGULATOR, GNTR FAMILY"/>
    <property type="match status" value="1"/>
</dbReference>
<feature type="domain" description="HTH gntR-type" evidence="4">
    <location>
        <begin position="12"/>
        <end position="79"/>
    </location>
</feature>
<keyword evidence="3" id="KW-0804">Transcription</keyword>
<dbReference type="SUPFAM" id="SSF48008">
    <property type="entry name" value="GntR ligand-binding domain-like"/>
    <property type="match status" value="1"/>
</dbReference>
<evidence type="ECO:0000259" key="4">
    <source>
        <dbReference type="PROSITE" id="PS50949"/>
    </source>
</evidence>
<dbReference type="Pfam" id="PF07729">
    <property type="entry name" value="FCD"/>
    <property type="match status" value="1"/>
</dbReference>
<dbReference type="GO" id="GO:0003677">
    <property type="term" value="F:DNA binding"/>
    <property type="evidence" value="ECO:0007669"/>
    <property type="project" value="UniProtKB-KW"/>
</dbReference>
<dbReference type="Gene3D" id="1.20.120.530">
    <property type="entry name" value="GntR ligand-binding domain-like"/>
    <property type="match status" value="1"/>
</dbReference>
<keyword evidence="1" id="KW-0805">Transcription regulation</keyword>
<organism evidence="5 6">
    <name type="scientific">Nocardiopsis metallicus</name>
    <dbReference type="NCBI Taxonomy" id="179819"/>
    <lineage>
        <taxon>Bacteria</taxon>
        <taxon>Bacillati</taxon>
        <taxon>Actinomycetota</taxon>
        <taxon>Actinomycetes</taxon>
        <taxon>Streptosporangiales</taxon>
        <taxon>Nocardiopsidaceae</taxon>
        <taxon>Nocardiopsis</taxon>
    </lineage>
</organism>
<dbReference type="AlphaFoldDB" id="A0A840WDV4"/>
<comment type="caution">
    <text evidence="5">The sequence shown here is derived from an EMBL/GenBank/DDBJ whole genome shotgun (WGS) entry which is preliminary data.</text>
</comment>
<keyword evidence="2 5" id="KW-0238">DNA-binding</keyword>
<dbReference type="PANTHER" id="PTHR43537:SF24">
    <property type="entry name" value="GLUCONATE OPERON TRANSCRIPTIONAL REPRESSOR"/>
    <property type="match status" value="1"/>
</dbReference>
<dbReference type="PROSITE" id="PS50949">
    <property type="entry name" value="HTH_GNTR"/>
    <property type="match status" value="1"/>
</dbReference>
<dbReference type="PRINTS" id="PR00035">
    <property type="entry name" value="HTHGNTR"/>
</dbReference>
<dbReference type="InterPro" id="IPR036390">
    <property type="entry name" value="WH_DNA-bd_sf"/>
</dbReference>
<dbReference type="GO" id="GO:0003700">
    <property type="term" value="F:DNA-binding transcription factor activity"/>
    <property type="evidence" value="ECO:0007669"/>
    <property type="project" value="InterPro"/>
</dbReference>